<dbReference type="AlphaFoldDB" id="E6LJ06"/>
<comment type="caution">
    <text evidence="1">The sequence shown here is derived from an EMBL/GenBank/DDBJ whole genome shotgun (WGS) entry which is preliminary data.</text>
</comment>
<dbReference type="PATRIC" id="fig|888064.11.peg.2286"/>
<name>E6LJ06_ENTI1</name>
<evidence type="ECO:0000313" key="1">
    <source>
        <dbReference type="EMBL" id="EFU72818.1"/>
    </source>
</evidence>
<dbReference type="HOGENOM" id="CLU_219707_0_0_9"/>
<sequence>MIPPFGLVRQINSKGFQGVFSIVFQNKKDAGVIHQHQKV</sequence>
<organism evidence="1 2">
    <name type="scientific">Enterococcus italicus (strain DSM 15952 / CCUG 50447 / LMG 22039 / TP 1.5)</name>
    <dbReference type="NCBI Taxonomy" id="888064"/>
    <lineage>
        <taxon>Bacteria</taxon>
        <taxon>Bacillati</taxon>
        <taxon>Bacillota</taxon>
        <taxon>Bacilli</taxon>
        <taxon>Lactobacillales</taxon>
        <taxon>Enterococcaceae</taxon>
        <taxon>Enterococcus</taxon>
    </lineage>
</organism>
<gene>
    <name evidence="1" type="ORF">HMPREF9088_2346</name>
</gene>
<keyword evidence="2" id="KW-1185">Reference proteome</keyword>
<dbReference type="Proteomes" id="UP000010296">
    <property type="component" value="Unassembled WGS sequence"/>
</dbReference>
<dbReference type="EMBL" id="AEPV01000113">
    <property type="protein sequence ID" value="EFU72818.1"/>
    <property type="molecule type" value="Genomic_DNA"/>
</dbReference>
<protein>
    <submittedName>
        <fullName evidence="1">Uncharacterized protein</fullName>
    </submittedName>
</protein>
<proteinExistence type="predicted"/>
<evidence type="ECO:0000313" key="2">
    <source>
        <dbReference type="Proteomes" id="UP000010296"/>
    </source>
</evidence>
<accession>E6LJ06</accession>
<reference evidence="1 2" key="1">
    <citation type="submission" date="2010-12" db="EMBL/GenBank/DDBJ databases">
        <authorList>
            <person name="Muzny D."/>
            <person name="Qin X."/>
            <person name="Deng J."/>
            <person name="Jiang H."/>
            <person name="Liu Y."/>
            <person name="Qu J."/>
            <person name="Song X.-Z."/>
            <person name="Zhang L."/>
            <person name="Thornton R."/>
            <person name="Coyle M."/>
            <person name="Francisco L."/>
            <person name="Jackson L."/>
            <person name="Javaid M."/>
            <person name="Korchina V."/>
            <person name="Kovar C."/>
            <person name="Mata R."/>
            <person name="Mathew T."/>
            <person name="Ngo R."/>
            <person name="Nguyen L."/>
            <person name="Nguyen N."/>
            <person name="Okwuonu G."/>
            <person name="Ongeri F."/>
            <person name="Pham C."/>
            <person name="Simmons D."/>
            <person name="Wilczek-Boney K."/>
            <person name="Hale W."/>
            <person name="Jakkamsetti A."/>
            <person name="Pham P."/>
            <person name="Ruth R."/>
            <person name="San Lucas F."/>
            <person name="Warren J."/>
            <person name="Zhang J."/>
            <person name="Zhao Z."/>
            <person name="Zhou C."/>
            <person name="Zhu D."/>
            <person name="Lee S."/>
            <person name="Bess C."/>
            <person name="Blankenburg K."/>
            <person name="Forbes L."/>
            <person name="Fu Q."/>
            <person name="Gubbala S."/>
            <person name="Hirani K."/>
            <person name="Jayaseelan J.C."/>
            <person name="Lara F."/>
            <person name="Munidasa M."/>
            <person name="Palculict T."/>
            <person name="Patil S."/>
            <person name="Pu L.-L."/>
            <person name="Saada N."/>
            <person name="Tang L."/>
            <person name="Weissenberger G."/>
            <person name="Zhu Y."/>
            <person name="Hemphill L."/>
            <person name="Shang Y."/>
            <person name="Youmans B."/>
            <person name="Ayvaz T."/>
            <person name="Ross M."/>
            <person name="Santibanez J."/>
            <person name="Aqrawi P."/>
            <person name="Gross S."/>
            <person name="Joshi V."/>
            <person name="Fowler G."/>
            <person name="Nazareth L."/>
            <person name="Reid J."/>
            <person name="Worley K."/>
            <person name="Petrosino J."/>
            <person name="Highlander S."/>
            <person name="Gibbs R."/>
        </authorList>
    </citation>
    <scope>NUCLEOTIDE SEQUENCE [LARGE SCALE GENOMIC DNA]</scope>
    <source>
        <strain evidence="2">DSM 15952 / CCUG 50447 / LMG 22039 / TP 1.5</strain>
    </source>
</reference>